<reference evidence="8 9" key="1">
    <citation type="journal article" date="2008" name="Genome Biol.">
        <title>Encapsulated in silica: genome, proteome and physiology of the thermophilic bacterium Anoxybacillus flavithermus WK1.</title>
        <authorList>
            <person name="Saw J.H."/>
            <person name="Mountain B.W."/>
            <person name="Feng L."/>
            <person name="Omelchenko M.V."/>
            <person name="Hou S."/>
            <person name="Saito J.A."/>
            <person name="Stott M.B."/>
            <person name="Li D."/>
            <person name="Zhao G."/>
            <person name="Wu J."/>
            <person name="Galperin M.Y."/>
            <person name="Koonin E.V."/>
            <person name="Makarova K.S."/>
            <person name="Wolf Y.I."/>
            <person name="Rigden D.J."/>
            <person name="Dunfield P.F."/>
            <person name="Wang L."/>
            <person name="Alam M."/>
        </authorList>
    </citation>
    <scope>NUCLEOTIDE SEQUENCE [LARGE SCALE GENOMIC DNA]</scope>
    <source>
        <strain evidence="9">DSM 21510 / WK1</strain>
    </source>
</reference>
<dbReference type="GO" id="GO:0046872">
    <property type="term" value="F:metal ion binding"/>
    <property type="evidence" value="ECO:0007669"/>
    <property type="project" value="UniProtKB-KW"/>
</dbReference>
<comment type="cofactor">
    <cofactor evidence="2">
        <name>Mg(2+)</name>
        <dbReference type="ChEBI" id="CHEBI:18420"/>
    </cofactor>
</comment>
<dbReference type="InterPro" id="IPR045121">
    <property type="entry name" value="CoAse"/>
</dbReference>
<evidence type="ECO:0000259" key="7">
    <source>
        <dbReference type="PROSITE" id="PS51462"/>
    </source>
</evidence>
<dbReference type="EMBL" id="CP000922">
    <property type="protein sequence ID" value="ACJ33775.1"/>
    <property type="molecule type" value="Genomic_DNA"/>
</dbReference>
<evidence type="ECO:0000256" key="6">
    <source>
        <dbReference type="ARBA" id="ARBA00023211"/>
    </source>
</evidence>
<sequence length="238" mass="27969">MGACRADRFFLCIYEKGCLLMKKVIYTTMNELQQRTPTIMDFNSYAKYAVLLPLICQHDDVFVLFEVRSFQLRRQPGEICFPGGKMDACDQNPQETAIRETCEELGIKKEHITHVVPLDYVFSPFGMVIYPFVAFVNNAHMQINKKEVEDVFTVPLSFFIETKPQIYRVQFEPKPEDDFPFDDIPGGRQYNWRPRQIEEYFYYYEDKVIWGLTAKIAHHFARLIQKGEGESTCRDLLI</sequence>
<evidence type="ECO:0000256" key="1">
    <source>
        <dbReference type="ARBA" id="ARBA00001936"/>
    </source>
</evidence>
<evidence type="ECO:0000256" key="3">
    <source>
        <dbReference type="ARBA" id="ARBA00022723"/>
    </source>
</evidence>
<dbReference type="CDD" id="cd03426">
    <property type="entry name" value="NUDIX_CoAse_Nudt7"/>
    <property type="match status" value="1"/>
</dbReference>
<dbReference type="Pfam" id="PF00293">
    <property type="entry name" value="NUDIX"/>
    <property type="match status" value="1"/>
</dbReference>
<evidence type="ECO:0000256" key="5">
    <source>
        <dbReference type="ARBA" id="ARBA00022842"/>
    </source>
</evidence>
<accession>B7GHZ4</accession>
<keyword evidence="3" id="KW-0479">Metal-binding</keyword>
<proteinExistence type="predicted"/>
<dbReference type="Proteomes" id="UP000000742">
    <property type="component" value="Chromosome"/>
</dbReference>
<organism evidence="8 9">
    <name type="scientific">Anoxybacillus flavithermus (strain DSM 21510 / WK1)</name>
    <dbReference type="NCBI Taxonomy" id="491915"/>
    <lineage>
        <taxon>Bacteria</taxon>
        <taxon>Bacillati</taxon>
        <taxon>Bacillota</taxon>
        <taxon>Bacilli</taxon>
        <taxon>Bacillales</taxon>
        <taxon>Anoxybacillaceae</taxon>
        <taxon>Anoxybacillus</taxon>
    </lineage>
</organism>
<name>B7GHZ4_ANOFW</name>
<dbReference type="PANTHER" id="PTHR12992:SF11">
    <property type="entry name" value="MITOCHONDRIAL COENZYME A DIPHOSPHATASE NUDT8"/>
    <property type="match status" value="1"/>
</dbReference>
<evidence type="ECO:0000256" key="2">
    <source>
        <dbReference type="ARBA" id="ARBA00001946"/>
    </source>
</evidence>
<dbReference type="HOGENOM" id="CLU_040940_5_2_9"/>
<dbReference type="STRING" id="491915.Aflv_1407"/>
<dbReference type="InterPro" id="IPR000086">
    <property type="entry name" value="NUDIX_hydrolase_dom"/>
</dbReference>
<protein>
    <submittedName>
        <fullName evidence="8">NUDIX family hydrolase</fullName>
    </submittedName>
</protein>
<evidence type="ECO:0000313" key="8">
    <source>
        <dbReference type="EMBL" id="ACJ33775.1"/>
    </source>
</evidence>
<evidence type="ECO:0000313" key="9">
    <source>
        <dbReference type="Proteomes" id="UP000000742"/>
    </source>
</evidence>
<dbReference type="InterPro" id="IPR015797">
    <property type="entry name" value="NUDIX_hydrolase-like_dom_sf"/>
</dbReference>
<dbReference type="PROSITE" id="PS51462">
    <property type="entry name" value="NUDIX"/>
    <property type="match status" value="1"/>
</dbReference>
<dbReference type="KEGG" id="afl:Aflv_1407"/>
<evidence type="ECO:0000256" key="4">
    <source>
        <dbReference type="ARBA" id="ARBA00022801"/>
    </source>
</evidence>
<keyword evidence="4 8" id="KW-0378">Hydrolase</keyword>
<dbReference type="PANTHER" id="PTHR12992">
    <property type="entry name" value="NUDIX HYDROLASE"/>
    <property type="match status" value="1"/>
</dbReference>
<comment type="cofactor">
    <cofactor evidence="1">
        <name>Mn(2+)</name>
        <dbReference type="ChEBI" id="CHEBI:29035"/>
    </cofactor>
</comment>
<keyword evidence="6" id="KW-0464">Manganese</keyword>
<dbReference type="SUPFAM" id="SSF55811">
    <property type="entry name" value="Nudix"/>
    <property type="match status" value="1"/>
</dbReference>
<dbReference type="eggNOG" id="COG0494">
    <property type="taxonomic scope" value="Bacteria"/>
</dbReference>
<gene>
    <name evidence="8" type="ordered locus">Aflv_1407</name>
</gene>
<dbReference type="AlphaFoldDB" id="B7GHZ4"/>
<keyword evidence="5" id="KW-0460">Magnesium</keyword>
<dbReference type="GO" id="GO:0010945">
    <property type="term" value="F:coenzyme A diphosphatase activity"/>
    <property type="evidence" value="ECO:0007669"/>
    <property type="project" value="InterPro"/>
</dbReference>
<feature type="domain" description="Nudix hydrolase" evidence="7">
    <location>
        <begin position="45"/>
        <end position="177"/>
    </location>
</feature>
<dbReference type="Gene3D" id="3.90.79.10">
    <property type="entry name" value="Nucleoside Triphosphate Pyrophosphohydrolase"/>
    <property type="match status" value="1"/>
</dbReference>